<protein>
    <submittedName>
        <fullName evidence="2">Uncharacterized protein</fullName>
    </submittedName>
</protein>
<evidence type="ECO:0000313" key="2">
    <source>
        <dbReference type="EMBL" id="GEU57978.1"/>
    </source>
</evidence>
<comment type="caution">
    <text evidence="2">The sequence shown here is derived from an EMBL/GenBank/DDBJ whole genome shotgun (WGS) entry which is preliminary data.</text>
</comment>
<reference evidence="2" key="1">
    <citation type="journal article" date="2019" name="Sci. Rep.">
        <title>Draft genome of Tanacetum cinerariifolium, the natural source of mosquito coil.</title>
        <authorList>
            <person name="Yamashiro T."/>
            <person name="Shiraishi A."/>
            <person name="Satake H."/>
            <person name="Nakayama K."/>
        </authorList>
    </citation>
    <scope>NUCLEOTIDE SEQUENCE</scope>
</reference>
<evidence type="ECO:0000256" key="1">
    <source>
        <dbReference type="SAM" id="MobiDB-lite"/>
    </source>
</evidence>
<gene>
    <name evidence="2" type="ORF">Tci_029956</name>
</gene>
<feature type="compositionally biased region" description="Basic and acidic residues" evidence="1">
    <location>
        <begin position="144"/>
        <end position="162"/>
    </location>
</feature>
<sequence length="198" mass="22596">MTRKLDDMIELPKSQPKRTYKEDLKCEIVMVKMPRCMSWLGSTNANNELIGSLGLINNEVGNISPQSTPQVLASFEVYTLPETHSKDFKETLGTPMKVEPFDHTKLKDVGMDTFNHDIPLSSRKVHSFDESEPQPHPLPSCPSLDERLGEERGHDPPTKPHSLDILRMKVVDHLTIIHSLYLTWRLSTLRIYSVIITH</sequence>
<dbReference type="EMBL" id="BKCJ010003923">
    <property type="protein sequence ID" value="GEU57978.1"/>
    <property type="molecule type" value="Genomic_DNA"/>
</dbReference>
<proteinExistence type="predicted"/>
<dbReference type="AlphaFoldDB" id="A0A6L2L8B1"/>
<accession>A0A6L2L8B1</accession>
<organism evidence="2">
    <name type="scientific">Tanacetum cinerariifolium</name>
    <name type="common">Dalmatian daisy</name>
    <name type="synonym">Chrysanthemum cinerariifolium</name>
    <dbReference type="NCBI Taxonomy" id="118510"/>
    <lineage>
        <taxon>Eukaryota</taxon>
        <taxon>Viridiplantae</taxon>
        <taxon>Streptophyta</taxon>
        <taxon>Embryophyta</taxon>
        <taxon>Tracheophyta</taxon>
        <taxon>Spermatophyta</taxon>
        <taxon>Magnoliopsida</taxon>
        <taxon>eudicotyledons</taxon>
        <taxon>Gunneridae</taxon>
        <taxon>Pentapetalae</taxon>
        <taxon>asterids</taxon>
        <taxon>campanulids</taxon>
        <taxon>Asterales</taxon>
        <taxon>Asteraceae</taxon>
        <taxon>Asteroideae</taxon>
        <taxon>Anthemideae</taxon>
        <taxon>Anthemidinae</taxon>
        <taxon>Tanacetum</taxon>
    </lineage>
</organism>
<feature type="region of interest" description="Disordered" evidence="1">
    <location>
        <begin position="125"/>
        <end position="162"/>
    </location>
</feature>
<name>A0A6L2L8B1_TANCI</name>